<sequence length="50" mass="6130">MQTYKWDEHYKYVDISAVDIAPENRYRHNEPYIQHVSICGKDKYEQKDSH</sequence>
<evidence type="ECO:0000313" key="1">
    <source>
        <dbReference type="EMBL" id="GAI73071.1"/>
    </source>
</evidence>
<gene>
    <name evidence="1" type="ORF">S12H4_23726</name>
</gene>
<comment type="caution">
    <text evidence="1">The sequence shown here is derived from an EMBL/GenBank/DDBJ whole genome shotgun (WGS) entry which is preliminary data.</text>
</comment>
<reference evidence="1" key="1">
    <citation type="journal article" date="2014" name="Front. Microbiol.">
        <title>High frequency of phylogenetically diverse reductive dehalogenase-homologous genes in deep subseafloor sedimentary metagenomes.</title>
        <authorList>
            <person name="Kawai M."/>
            <person name="Futagami T."/>
            <person name="Toyoda A."/>
            <person name="Takaki Y."/>
            <person name="Nishi S."/>
            <person name="Hori S."/>
            <person name="Arai W."/>
            <person name="Tsubouchi T."/>
            <person name="Morono Y."/>
            <person name="Uchiyama I."/>
            <person name="Ito T."/>
            <person name="Fujiyama A."/>
            <person name="Inagaki F."/>
            <person name="Takami H."/>
        </authorList>
    </citation>
    <scope>NUCLEOTIDE SEQUENCE</scope>
    <source>
        <strain evidence="1">Expedition CK06-06</strain>
    </source>
</reference>
<proteinExistence type="predicted"/>
<accession>X1S1N8</accession>
<dbReference type="EMBL" id="BARW01012674">
    <property type="protein sequence ID" value="GAI73071.1"/>
    <property type="molecule type" value="Genomic_DNA"/>
</dbReference>
<organism evidence="1">
    <name type="scientific">marine sediment metagenome</name>
    <dbReference type="NCBI Taxonomy" id="412755"/>
    <lineage>
        <taxon>unclassified sequences</taxon>
        <taxon>metagenomes</taxon>
        <taxon>ecological metagenomes</taxon>
    </lineage>
</organism>
<dbReference type="AlphaFoldDB" id="X1S1N8"/>
<name>X1S1N8_9ZZZZ</name>
<protein>
    <submittedName>
        <fullName evidence="1">Uncharacterized protein</fullName>
    </submittedName>
</protein>